<dbReference type="EMBL" id="AFCE01000088">
    <property type="protein sequence ID" value="EGL83699.1"/>
    <property type="molecule type" value="Genomic_DNA"/>
</dbReference>
<dbReference type="Gene3D" id="3.40.630.30">
    <property type="match status" value="1"/>
</dbReference>
<gene>
    <name evidence="3" type="ORF">CathTA2_0746</name>
    <name evidence="4" type="ORF">HUR95_00435</name>
</gene>
<keyword evidence="6" id="KW-1185">Reference proteome</keyword>
<dbReference type="KEGG" id="cthu:HUR95_00435"/>
<evidence type="ECO:0000313" key="4">
    <source>
        <dbReference type="EMBL" id="QZT33944.1"/>
    </source>
</evidence>
<dbReference type="eggNOG" id="COG0456">
    <property type="taxonomic scope" value="Bacteria"/>
</dbReference>
<dbReference type="Proteomes" id="UP000825179">
    <property type="component" value="Chromosome"/>
</dbReference>
<reference evidence="3 5" key="1">
    <citation type="journal article" date="2011" name="J. Bacteriol.">
        <title>Draft genome sequence of the thermoalkaliphilic Caldalkalibacillus thermarum strain TA2.A1.</title>
        <authorList>
            <person name="Kalamorz F."/>
            <person name="Keis S."/>
            <person name="McMillan D.G."/>
            <person name="Olsson K."/>
            <person name="Stanton J.A."/>
            <person name="Stockwell P."/>
            <person name="Black M.A."/>
            <person name="Klingeman D.M."/>
            <person name="Land M.L."/>
            <person name="Han C.S."/>
            <person name="Martin S.L."/>
            <person name="Becher S.A."/>
            <person name="Peddie C.J."/>
            <person name="Morgan H.W."/>
            <person name="Matthies D."/>
            <person name="Preiss L."/>
            <person name="Meier T."/>
            <person name="Brown S.D."/>
            <person name="Cook G.M."/>
        </authorList>
    </citation>
    <scope>NUCLEOTIDE SEQUENCE [LARGE SCALE GENOMIC DNA]</scope>
    <source>
        <strain evidence="3 5">TA2.A1</strain>
    </source>
</reference>
<dbReference type="EMBL" id="CP082237">
    <property type="protein sequence ID" value="QZT33944.1"/>
    <property type="molecule type" value="Genomic_DNA"/>
</dbReference>
<dbReference type="RefSeq" id="WP_007503233.1">
    <property type="nucleotide sequence ID" value="NZ_AFCE01000088.1"/>
</dbReference>
<dbReference type="GO" id="GO:0016746">
    <property type="term" value="F:acyltransferase activity"/>
    <property type="evidence" value="ECO:0007669"/>
    <property type="project" value="UniProtKB-KW"/>
</dbReference>
<dbReference type="PANTHER" id="PTHR36449:SF1">
    <property type="entry name" value="ACETYLTRANSFERASE"/>
    <property type="match status" value="1"/>
</dbReference>
<sequence length="130" mass="14754">MDKYALENNNEIEIIAYFALTVKPLYIGENVSNSVRKRLDGLFKNTENVAGYLIGQLGKNDVYKDRISGNEILGYAISLIIEAFNLVGGRFVFVECEDCQKLISFYEKNNFKVLQKDSETGLVQLFRILG</sequence>
<protein>
    <submittedName>
        <fullName evidence="3">Acetyltransferase</fullName>
    </submittedName>
</protein>
<evidence type="ECO:0000313" key="5">
    <source>
        <dbReference type="Proteomes" id="UP000010716"/>
    </source>
</evidence>
<reference evidence="4" key="3">
    <citation type="submission" date="2021-08" db="EMBL/GenBank/DDBJ databases">
        <authorList>
            <person name="de Jong S."/>
            <person name="van den Broek M."/>
            <person name="Merkel A."/>
            <person name="de la Torre Cortes P."/>
            <person name="Kalamorz F."/>
            <person name="Cook G."/>
            <person name="van Loosdrecht M."/>
            <person name="McMillan D."/>
        </authorList>
    </citation>
    <scope>NUCLEOTIDE SEQUENCE</scope>
    <source>
        <strain evidence="4">TA2.A1</strain>
    </source>
</reference>
<reference evidence="4 6" key="2">
    <citation type="journal article" date="2020" name="Extremophiles">
        <title>Genomic analysis of Caldalkalibacillus thermarum TA2.A1 reveals aerobic alkaliphilic metabolism and evolutionary hallmarks linking alkaliphilic bacteria and plant life.</title>
        <authorList>
            <person name="de Jong S.I."/>
            <person name="van den Broek M.A."/>
            <person name="Merkel A.Y."/>
            <person name="de la Torre Cortes P."/>
            <person name="Kalamorz F."/>
            <person name="Cook G.M."/>
            <person name="van Loosdrecht M.C.M."/>
            <person name="McMillan D.G.G."/>
        </authorList>
    </citation>
    <scope>NUCLEOTIDE SEQUENCE [LARGE SCALE GENOMIC DNA]</scope>
    <source>
        <strain evidence="4 6">TA2.A1</strain>
    </source>
</reference>
<accession>F5L4N3</accession>
<evidence type="ECO:0000256" key="1">
    <source>
        <dbReference type="ARBA" id="ARBA00022679"/>
    </source>
</evidence>
<keyword evidence="2" id="KW-0012">Acyltransferase</keyword>
<evidence type="ECO:0000256" key="2">
    <source>
        <dbReference type="ARBA" id="ARBA00023315"/>
    </source>
</evidence>
<dbReference type="Proteomes" id="UP000010716">
    <property type="component" value="Unassembled WGS sequence"/>
</dbReference>
<dbReference type="PANTHER" id="PTHR36449">
    <property type="entry name" value="ACETYLTRANSFERASE-RELATED"/>
    <property type="match status" value="1"/>
</dbReference>
<dbReference type="AlphaFoldDB" id="F5L4N3"/>
<evidence type="ECO:0000313" key="6">
    <source>
        <dbReference type="Proteomes" id="UP000825179"/>
    </source>
</evidence>
<evidence type="ECO:0000313" key="3">
    <source>
        <dbReference type="EMBL" id="EGL83699.1"/>
    </source>
</evidence>
<keyword evidence="1 3" id="KW-0808">Transferase</keyword>
<organism evidence="3 5">
    <name type="scientific">Caldalkalibacillus thermarum (strain TA2.A1)</name>
    <dbReference type="NCBI Taxonomy" id="986075"/>
    <lineage>
        <taxon>Bacteria</taxon>
        <taxon>Bacillati</taxon>
        <taxon>Bacillota</taxon>
        <taxon>Bacilli</taxon>
        <taxon>Bacillales</taxon>
        <taxon>Bacillaceae</taxon>
        <taxon>Caldalkalibacillus</taxon>
    </lineage>
</organism>
<name>F5L4N3_CALTT</name>
<proteinExistence type="predicted"/>